<dbReference type="Proteomes" id="UP001501319">
    <property type="component" value="Unassembled WGS sequence"/>
</dbReference>
<feature type="domain" description="VOC" evidence="1">
    <location>
        <begin position="14"/>
        <end position="128"/>
    </location>
</feature>
<protein>
    <submittedName>
        <fullName evidence="2">VOC family protein</fullName>
    </submittedName>
</protein>
<keyword evidence="3" id="KW-1185">Reference proteome</keyword>
<comment type="caution">
    <text evidence="2">The sequence shown here is derived from an EMBL/GenBank/DDBJ whole genome shotgun (WGS) entry which is preliminary data.</text>
</comment>
<dbReference type="PROSITE" id="PS51819">
    <property type="entry name" value="VOC"/>
    <property type="match status" value="1"/>
</dbReference>
<dbReference type="RefSeq" id="WP_344107304.1">
    <property type="nucleotide sequence ID" value="NZ_BAAANE010000001.1"/>
</dbReference>
<dbReference type="Gene3D" id="3.10.180.10">
    <property type="entry name" value="2,3-Dihydroxybiphenyl 1,2-Dioxygenase, domain 1"/>
    <property type="match status" value="1"/>
</dbReference>
<dbReference type="PANTHER" id="PTHR35908:SF1">
    <property type="entry name" value="CONSERVED PROTEIN"/>
    <property type="match status" value="1"/>
</dbReference>
<dbReference type="SUPFAM" id="SSF54593">
    <property type="entry name" value="Glyoxalase/Bleomycin resistance protein/Dihydroxybiphenyl dioxygenase"/>
    <property type="match status" value="1"/>
</dbReference>
<dbReference type="PANTHER" id="PTHR35908">
    <property type="entry name" value="HYPOTHETICAL FUSION PROTEIN"/>
    <property type="match status" value="1"/>
</dbReference>
<proteinExistence type="predicted"/>
<reference evidence="2 3" key="1">
    <citation type="journal article" date="2019" name="Int. J. Syst. Evol. Microbiol.">
        <title>The Global Catalogue of Microorganisms (GCM) 10K type strain sequencing project: providing services to taxonomists for standard genome sequencing and annotation.</title>
        <authorList>
            <consortium name="The Broad Institute Genomics Platform"/>
            <consortium name="The Broad Institute Genome Sequencing Center for Infectious Disease"/>
            <person name="Wu L."/>
            <person name="Ma J."/>
        </authorList>
    </citation>
    <scope>NUCLEOTIDE SEQUENCE [LARGE SCALE GENOMIC DNA]</scope>
    <source>
        <strain evidence="2 3">JCM 14306</strain>
    </source>
</reference>
<gene>
    <name evidence="2" type="ORF">GCM10009744_00860</name>
</gene>
<dbReference type="InterPro" id="IPR041581">
    <property type="entry name" value="Glyoxalase_6"/>
</dbReference>
<dbReference type="EMBL" id="BAAANE010000001">
    <property type="protein sequence ID" value="GAA1618115.1"/>
    <property type="molecule type" value="Genomic_DNA"/>
</dbReference>
<dbReference type="Pfam" id="PF18029">
    <property type="entry name" value="Glyoxalase_6"/>
    <property type="match status" value="1"/>
</dbReference>
<evidence type="ECO:0000259" key="1">
    <source>
        <dbReference type="PROSITE" id="PS51819"/>
    </source>
</evidence>
<evidence type="ECO:0000313" key="2">
    <source>
        <dbReference type="EMBL" id="GAA1618115.1"/>
    </source>
</evidence>
<dbReference type="InterPro" id="IPR037523">
    <property type="entry name" value="VOC_core"/>
</dbReference>
<evidence type="ECO:0000313" key="3">
    <source>
        <dbReference type="Proteomes" id="UP001501319"/>
    </source>
</evidence>
<accession>A0ABN2EUR6</accession>
<organism evidence="2 3">
    <name type="scientific">Kribbella alba</name>
    <dbReference type="NCBI Taxonomy" id="190197"/>
    <lineage>
        <taxon>Bacteria</taxon>
        <taxon>Bacillati</taxon>
        <taxon>Actinomycetota</taxon>
        <taxon>Actinomycetes</taxon>
        <taxon>Propionibacteriales</taxon>
        <taxon>Kribbellaceae</taxon>
        <taxon>Kribbella</taxon>
    </lineage>
</organism>
<sequence>MTHNARTPHPYARGELVVVIDVSDLERAGEFWSQVLGYVREGDASSRYLSLVPADGNGCEVLLQKVLDDKHGKNRLHLDLRTPDLQAEVSRILDLGATVLTAHPIVEFGWTWHVLADPDDNEFCVLQPPPPTRQP</sequence>
<dbReference type="InterPro" id="IPR029068">
    <property type="entry name" value="Glyas_Bleomycin-R_OHBP_Dase"/>
</dbReference>
<name>A0ABN2EUR6_9ACTN</name>